<evidence type="ECO:0000313" key="2">
    <source>
        <dbReference type="Proteomes" id="UP000478740"/>
    </source>
</evidence>
<protein>
    <submittedName>
        <fullName evidence="1">Uncharacterized protein</fullName>
    </submittedName>
</protein>
<sequence length="67" mass="7777">MIELFFVTCLTANPTECQDRSLLFTAEVGLMTCMLHGQTQLAAWSETHPRERVQKWSCRQHRPQIEA</sequence>
<evidence type="ECO:0000313" key="1">
    <source>
        <dbReference type="EMBL" id="MTH64709.1"/>
    </source>
</evidence>
<dbReference type="Proteomes" id="UP000478740">
    <property type="component" value="Unassembled WGS sequence"/>
</dbReference>
<accession>A0A6L6IXV9</accession>
<dbReference type="EMBL" id="WMII01000008">
    <property type="protein sequence ID" value="MTH64709.1"/>
    <property type="molecule type" value="Genomic_DNA"/>
</dbReference>
<gene>
    <name evidence="1" type="ORF">GL284_10545</name>
</gene>
<dbReference type="RefSeq" id="WP_155044584.1">
    <property type="nucleotide sequence ID" value="NZ_WMIH01000008.1"/>
</dbReference>
<organism evidence="1 2">
    <name type="scientific">Paracoccus shanxieyensis</name>
    <dbReference type="NCBI Taxonomy" id="2675752"/>
    <lineage>
        <taxon>Bacteria</taxon>
        <taxon>Pseudomonadati</taxon>
        <taxon>Pseudomonadota</taxon>
        <taxon>Alphaproteobacteria</taxon>
        <taxon>Rhodobacterales</taxon>
        <taxon>Paracoccaceae</taxon>
        <taxon>Paracoccus</taxon>
    </lineage>
</organism>
<reference evidence="1 2" key="1">
    <citation type="submission" date="2019-11" db="EMBL/GenBank/DDBJ databases">
        <authorList>
            <person name="Dong K."/>
        </authorList>
    </citation>
    <scope>NUCLEOTIDE SEQUENCE [LARGE SCALE GENOMIC DNA]</scope>
    <source>
        <strain evidence="1 2">DK608</strain>
    </source>
</reference>
<proteinExistence type="predicted"/>
<dbReference type="AlphaFoldDB" id="A0A6L6IXV9"/>
<keyword evidence="2" id="KW-1185">Reference proteome</keyword>
<name>A0A6L6IXV9_9RHOB</name>
<comment type="caution">
    <text evidence="1">The sequence shown here is derived from an EMBL/GenBank/DDBJ whole genome shotgun (WGS) entry which is preliminary data.</text>
</comment>